<reference evidence="5 6" key="1">
    <citation type="submission" date="2019-07" db="EMBL/GenBank/DDBJ databases">
        <title>Genomics analysis of Aphanomyces spp. identifies a new class of oomycete effector associated with host adaptation.</title>
        <authorList>
            <person name="Gaulin E."/>
        </authorList>
    </citation>
    <scope>NUCLEOTIDE SEQUENCE [LARGE SCALE GENOMIC DNA]</scope>
    <source>
        <strain evidence="5 6">ATCC 201684</strain>
    </source>
</reference>
<accession>A0A6G0WA95</accession>
<evidence type="ECO:0000313" key="6">
    <source>
        <dbReference type="Proteomes" id="UP000481153"/>
    </source>
</evidence>
<feature type="transmembrane region" description="Helical" evidence="3">
    <location>
        <begin position="64"/>
        <end position="88"/>
    </location>
</feature>
<dbReference type="SUPFAM" id="SSF57850">
    <property type="entry name" value="RING/U-box"/>
    <property type="match status" value="1"/>
</dbReference>
<dbReference type="SMART" id="SM00184">
    <property type="entry name" value="RING"/>
    <property type="match status" value="1"/>
</dbReference>
<dbReference type="Proteomes" id="UP000481153">
    <property type="component" value="Unassembled WGS sequence"/>
</dbReference>
<proteinExistence type="predicted"/>
<keyword evidence="6" id="KW-1185">Reference proteome</keyword>
<dbReference type="VEuPathDB" id="FungiDB:AeMF1_016256"/>
<sequence>MAQPRSTPVPSNAPPTSRSLGEAQSGDHSRLLNALPSHEEVRDVRLNVLNTSVQGAREAGSTRLMLIFSVVVNLPQVVAAAVVMGLFWNDPDLAKCNRLRYWTLVQTLHLLFTVLVEWAVYYVHILHPRARWSTPVVKNMLNSLKYSLELLGLFWFLVGNMWVISDEEHCALKAGGHMYNLALAMIVICYVKIFLPCLLLVALLPIVCFCLPCLIRILNRIHDPMRGKGASKETIATLPSVPYSPSLFPKEDASCCICLNEYTPNQTLRVLHCTHHFHQECVDEWLVVNATCPTCRKPIDPNAVPSSTSDDPNLIV</sequence>
<feature type="transmembrane region" description="Helical" evidence="3">
    <location>
        <begin position="108"/>
        <end position="125"/>
    </location>
</feature>
<feature type="transmembrane region" description="Helical" evidence="3">
    <location>
        <begin position="185"/>
        <end position="218"/>
    </location>
</feature>
<evidence type="ECO:0000256" key="3">
    <source>
        <dbReference type="SAM" id="Phobius"/>
    </source>
</evidence>
<keyword evidence="3" id="KW-0812">Transmembrane</keyword>
<keyword evidence="3" id="KW-0472">Membrane</keyword>
<dbReference type="GO" id="GO:0008270">
    <property type="term" value="F:zinc ion binding"/>
    <property type="evidence" value="ECO:0007669"/>
    <property type="project" value="UniProtKB-KW"/>
</dbReference>
<dbReference type="InterPro" id="IPR013083">
    <property type="entry name" value="Znf_RING/FYVE/PHD"/>
</dbReference>
<evidence type="ECO:0000313" key="5">
    <source>
        <dbReference type="EMBL" id="KAF0723483.1"/>
    </source>
</evidence>
<gene>
    <name evidence="5" type="ORF">Ae201684_017637</name>
</gene>
<evidence type="ECO:0000256" key="2">
    <source>
        <dbReference type="SAM" id="MobiDB-lite"/>
    </source>
</evidence>
<dbReference type="Gene3D" id="3.30.40.10">
    <property type="entry name" value="Zinc/RING finger domain, C3HC4 (zinc finger)"/>
    <property type="match status" value="1"/>
</dbReference>
<keyword evidence="1" id="KW-0862">Zinc</keyword>
<evidence type="ECO:0000259" key="4">
    <source>
        <dbReference type="PROSITE" id="PS50089"/>
    </source>
</evidence>
<keyword evidence="1" id="KW-0863">Zinc-finger</keyword>
<dbReference type="EMBL" id="VJMJ01000305">
    <property type="protein sequence ID" value="KAF0723483.1"/>
    <property type="molecule type" value="Genomic_DNA"/>
</dbReference>
<dbReference type="PANTHER" id="PTHR46225:SF19">
    <property type="entry name" value="RING-TYPE DOMAIN-CONTAINING PROTEIN"/>
    <property type="match status" value="1"/>
</dbReference>
<feature type="region of interest" description="Disordered" evidence="2">
    <location>
        <begin position="1"/>
        <end position="25"/>
    </location>
</feature>
<dbReference type="Pfam" id="PF13639">
    <property type="entry name" value="zf-RING_2"/>
    <property type="match status" value="1"/>
</dbReference>
<keyword evidence="1" id="KW-0479">Metal-binding</keyword>
<feature type="compositionally biased region" description="Polar residues" evidence="2">
    <location>
        <begin position="1"/>
        <end position="19"/>
    </location>
</feature>
<dbReference type="AlphaFoldDB" id="A0A6G0WA95"/>
<feature type="transmembrane region" description="Helical" evidence="3">
    <location>
        <begin position="146"/>
        <end position="165"/>
    </location>
</feature>
<dbReference type="PROSITE" id="PS50089">
    <property type="entry name" value="ZF_RING_2"/>
    <property type="match status" value="1"/>
</dbReference>
<feature type="domain" description="RING-type" evidence="4">
    <location>
        <begin position="255"/>
        <end position="296"/>
    </location>
</feature>
<dbReference type="PANTHER" id="PTHR46225">
    <property type="entry name" value="C3H4 TYPE ZINC FINGER PROTEIN"/>
    <property type="match status" value="1"/>
</dbReference>
<name>A0A6G0WA95_9STRA</name>
<dbReference type="InterPro" id="IPR001841">
    <property type="entry name" value="Znf_RING"/>
</dbReference>
<comment type="caution">
    <text evidence="5">The sequence shown here is derived from an EMBL/GenBank/DDBJ whole genome shotgun (WGS) entry which is preliminary data.</text>
</comment>
<keyword evidence="3" id="KW-1133">Transmembrane helix</keyword>
<evidence type="ECO:0000256" key="1">
    <source>
        <dbReference type="PROSITE-ProRule" id="PRU00175"/>
    </source>
</evidence>
<organism evidence="5 6">
    <name type="scientific">Aphanomyces euteiches</name>
    <dbReference type="NCBI Taxonomy" id="100861"/>
    <lineage>
        <taxon>Eukaryota</taxon>
        <taxon>Sar</taxon>
        <taxon>Stramenopiles</taxon>
        <taxon>Oomycota</taxon>
        <taxon>Saprolegniomycetes</taxon>
        <taxon>Saprolegniales</taxon>
        <taxon>Verrucalvaceae</taxon>
        <taxon>Aphanomyces</taxon>
    </lineage>
</organism>
<protein>
    <recommendedName>
        <fullName evidence="4">RING-type domain-containing protein</fullName>
    </recommendedName>
</protein>